<accession>A0A4R6NAI0</accession>
<dbReference type="Pfam" id="PF07394">
    <property type="entry name" value="DUF1501"/>
    <property type="match status" value="1"/>
</dbReference>
<reference evidence="2 3" key="1">
    <citation type="submission" date="2019-03" db="EMBL/GenBank/DDBJ databases">
        <title>Genomic Encyclopedia of Type Strains, Phase IV (KMG-IV): sequencing the most valuable type-strain genomes for metagenomic binning, comparative biology and taxonomic classification.</title>
        <authorList>
            <person name="Goeker M."/>
        </authorList>
    </citation>
    <scope>NUCLEOTIDE SEQUENCE [LARGE SCALE GENOMIC DNA]</scope>
    <source>
        <strain evidence="2 3">DSM 25082</strain>
    </source>
</reference>
<dbReference type="InterPro" id="IPR010869">
    <property type="entry name" value="DUF1501"/>
</dbReference>
<protein>
    <submittedName>
        <fullName evidence="2">Uncharacterized protein (DUF1501 family)</fullName>
    </submittedName>
</protein>
<dbReference type="EMBL" id="SNXE01000001">
    <property type="protein sequence ID" value="TDP12923.1"/>
    <property type="molecule type" value="Genomic_DNA"/>
</dbReference>
<organism evidence="2 3">
    <name type="scientific">Roseateles asaccharophilus</name>
    <dbReference type="NCBI Taxonomy" id="582607"/>
    <lineage>
        <taxon>Bacteria</taxon>
        <taxon>Pseudomonadati</taxon>
        <taxon>Pseudomonadota</taxon>
        <taxon>Betaproteobacteria</taxon>
        <taxon>Burkholderiales</taxon>
        <taxon>Sphaerotilaceae</taxon>
        <taxon>Roseateles</taxon>
    </lineage>
</organism>
<evidence type="ECO:0000256" key="1">
    <source>
        <dbReference type="SAM" id="SignalP"/>
    </source>
</evidence>
<dbReference type="PROSITE" id="PS51318">
    <property type="entry name" value="TAT"/>
    <property type="match status" value="1"/>
</dbReference>
<proteinExistence type="predicted"/>
<dbReference type="InterPro" id="IPR006311">
    <property type="entry name" value="TAT_signal"/>
</dbReference>
<dbReference type="PANTHER" id="PTHR43737:SF1">
    <property type="entry name" value="DUF1501 DOMAIN-CONTAINING PROTEIN"/>
    <property type="match status" value="1"/>
</dbReference>
<feature type="chain" id="PRO_5020615052" evidence="1">
    <location>
        <begin position="34"/>
        <end position="387"/>
    </location>
</feature>
<dbReference type="Proteomes" id="UP000295357">
    <property type="component" value="Unassembled WGS sequence"/>
</dbReference>
<evidence type="ECO:0000313" key="2">
    <source>
        <dbReference type="EMBL" id="TDP12923.1"/>
    </source>
</evidence>
<evidence type="ECO:0000313" key="3">
    <source>
        <dbReference type="Proteomes" id="UP000295357"/>
    </source>
</evidence>
<dbReference type="PANTHER" id="PTHR43737">
    <property type="entry name" value="BLL7424 PROTEIN"/>
    <property type="match status" value="1"/>
</dbReference>
<keyword evidence="1" id="KW-0732">Signal</keyword>
<gene>
    <name evidence="2" type="ORF">DFR39_101397</name>
</gene>
<sequence length="387" mass="40529">MFFKPTMNPARRQLLQLLGASALLPTWPGLSLAAPGPAEAPRLVVIMLRGALDGLAAVPVPGDPAFATLRGELAPTGALPLDGFYALHPSLPTLARWYAEGQLLVLHALASPYRERSHFDAQQQLESGGPRPFALSTGWLGRALQATGQGGVALSPALPVALRGAEQASTWTPSRPGPADSEDLLARVQQLYAGDTALHAAWQQAMSQRDLGRMAGEGAAGNGFAALAEQAGRFLAAERGPRLAWLESGGWDTHNQQNNRLARQLAGLDAGLAALRSALGSQWARSTVLVMTEFGRTARPNGSGGTDHGTGGVAWLAGGAVAGGRVLADWPGLANRELLEGRDLRPSLDIRALQAALLQRQFGLGRAALEGGVLPDAPRALEGLWRA</sequence>
<name>A0A4R6NAI0_9BURK</name>
<dbReference type="RefSeq" id="WP_246030647.1">
    <property type="nucleotide sequence ID" value="NZ_JAUFPJ010000001.1"/>
</dbReference>
<dbReference type="AlphaFoldDB" id="A0A4R6NAI0"/>
<comment type="caution">
    <text evidence="2">The sequence shown here is derived from an EMBL/GenBank/DDBJ whole genome shotgun (WGS) entry which is preliminary data.</text>
</comment>
<keyword evidence="3" id="KW-1185">Reference proteome</keyword>
<feature type="signal peptide" evidence="1">
    <location>
        <begin position="1"/>
        <end position="33"/>
    </location>
</feature>